<dbReference type="InterPro" id="IPR021109">
    <property type="entry name" value="Peptidase_aspartic_dom_sf"/>
</dbReference>
<evidence type="ECO:0000313" key="4">
    <source>
        <dbReference type="Proteomes" id="UP000321947"/>
    </source>
</evidence>
<dbReference type="CDD" id="cd00303">
    <property type="entry name" value="retropepsin_like"/>
    <property type="match status" value="1"/>
</dbReference>
<dbReference type="PANTHER" id="PTHR32108">
    <property type="entry name" value="DNA-DIRECTED RNA POLYMERASE SUBUNIT ALPHA"/>
    <property type="match status" value="1"/>
</dbReference>
<sequence length="637" mass="71955">MSNMSMHSSFESKFDEPSDVLKWAEEMQQKFGDEFRCPRLDFSSPWNLMRNTIGEFGMTVWDPTYPRKEAWLFFFAKPTSENVIWKAQWMPLKAVWLKQFIPPTHNMQESDFSYDPEDCQGKKRQAVCAWKSVRKIKTNDITKELLGQGNKTNSDTWRFDPIPMTYTKLLPQLIQNRQLAPIPMIPIQSPYPKWYDSNAGCDYHAGGAGHSTENCLALKRNVQSLINAGWLSFKKSDEKPNVNENPLPNHENPKVNVVDGLVEKCKNEVYEIVMPMEALFAGLFEAGYVSHEYLGPNIRYEGYDESRHCIFHQGVAGHVVQQCQKFRSKVQQLMNSEILTVITGPSVDNITGISGITQSGRCYKSDNFTVPSDGIILEQEPHRKMLLDILNKAHVGHDISVEKFSGIIGNITSSNSIVFTDDEIPPEGLSHTKALHIQVKCKDYVIARVLVDNGSTLNIMPKSTLLKLPVDMSHIKLSTMVVKAFDGSRREVMGDIELPVKIGPCIFNIVFQVMEITPTYSFLLGRPWIHSVGVVPSTLHQKLKFIVGSKLICAMGEEDFLITKPVSTPYVEAMEEALEHSFRSFEIAHATMMEVTVDEVIKPHKSKVEVMTTRIMGGGGYSLNQNLETLLKTPSLV</sequence>
<dbReference type="Proteomes" id="UP000321947">
    <property type="component" value="Unassembled WGS sequence"/>
</dbReference>
<dbReference type="EMBL" id="SSTE01015381">
    <property type="protein sequence ID" value="KAA0043107.1"/>
    <property type="molecule type" value="Genomic_DNA"/>
</dbReference>
<reference evidence="3 4" key="1">
    <citation type="submission" date="2019-08" db="EMBL/GenBank/DDBJ databases">
        <title>Draft genome sequences of two oriental melons (Cucumis melo L. var makuwa).</title>
        <authorList>
            <person name="Kwon S.-Y."/>
        </authorList>
    </citation>
    <scope>NUCLEOTIDE SEQUENCE [LARGE SCALE GENOMIC DNA]</scope>
    <source>
        <strain evidence="4">cv. Chang Bougi</strain>
        <strain evidence="3">cv. SW 3</strain>
        <tissue evidence="2">Leaf</tissue>
    </source>
</reference>
<dbReference type="Proteomes" id="UP000321393">
    <property type="component" value="Unassembled WGS sequence"/>
</dbReference>
<protein>
    <submittedName>
        <fullName evidence="2">Gag-pro-like protein</fullName>
    </submittedName>
</protein>
<evidence type="ECO:0000313" key="1">
    <source>
        <dbReference type="EMBL" id="KAA0043107.1"/>
    </source>
</evidence>
<dbReference type="OrthoDB" id="1724165at2759"/>
<organism evidence="2 4">
    <name type="scientific">Cucumis melo var. makuwa</name>
    <name type="common">Oriental melon</name>
    <dbReference type="NCBI Taxonomy" id="1194695"/>
    <lineage>
        <taxon>Eukaryota</taxon>
        <taxon>Viridiplantae</taxon>
        <taxon>Streptophyta</taxon>
        <taxon>Embryophyta</taxon>
        <taxon>Tracheophyta</taxon>
        <taxon>Spermatophyta</taxon>
        <taxon>Magnoliopsida</taxon>
        <taxon>eudicotyledons</taxon>
        <taxon>Gunneridae</taxon>
        <taxon>Pentapetalae</taxon>
        <taxon>rosids</taxon>
        <taxon>fabids</taxon>
        <taxon>Cucurbitales</taxon>
        <taxon>Cucurbitaceae</taxon>
        <taxon>Benincaseae</taxon>
        <taxon>Cucumis</taxon>
    </lineage>
</organism>
<gene>
    <name evidence="2" type="ORF">E5676_scaffold546G00030</name>
    <name evidence="1" type="ORF">E6C27_scaffold805G00200</name>
</gene>
<comment type="caution">
    <text evidence="2">The sequence shown here is derived from an EMBL/GenBank/DDBJ whole genome shotgun (WGS) entry which is preliminary data.</text>
</comment>
<accession>A0A5D3BBJ5</accession>
<name>A0A5D3BBJ5_CUCMM</name>
<evidence type="ECO:0000313" key="2">
    <source>
        <dbReference type="EMBL" id="TYJ96379.1"/>
    </source>
</evidence>
<dbReference type="EMBL" id="SSTD01019467">
    <property type="protein sequence ID" value="TYJ96379.1"/>
    <property type="molecule type" value="Genomic_DNA"/>
</dbReference>
<evidence type="ECO:0000313" key="3">
    <source>
        <dbReference type="Proteomes" id="UP000321393"/>
    </source>
</evidence>
<dbReference type="AlphaFoldDB" id="A0A5D3BBJ5"/>
<dbReference type="PANTHER" id="PTHR32108:SF9">
    <property type="entry name" value="REVERSE TRANSCRIPTASE RNASE H-LIKE DOMAIN-CONTAINING PROTEIN"/>
    <property type="match status" value="1"/>
</dbReference>
<proteinExistence type="predicted"/>
<dbReference type="Gene3D" id="2.40.70.10">
    <property type="entry name" value="Acid Proteases"/>
    <property type="match status" value="1"/>
</dbReference>
<dbReference type="SUPFAM" id="SSF50630">
    <property type="entry name" value="Acid proteases"/>
    <property type="match status" value="1"/>
</dbReference>